<name>A0A498R6W8_9FIRM</name>
<feature type="transmembrane region" description="Helical" evidence="1">
    <location>
        <begin position="100"/>
        <end position="122"/>
    </location>
</feature>
<keyword evidence="1" id="KW-0812">Transmembrane</keyword>
<keyword evidence="1" id="KW-1133">Transmembrane helix</keyword>
<dbReference type="Proteomes" id="UP000277811">
    <property type="component" value="Unassembled WGS sequence"/>
</dbReference>
<organism evidence="2 3">
    <name type="scientific">Lucifera butyrica</name>
    <dbReference type="NCBI Taxonomy" id="1351585"/>
    <lineage>
        <taxon>Bacteria</taxon>
        <taxon>Bacillati</taxon>
        <taxon>Bacillota</taxon>
        <taxon>Negativicutes</taxon>
        <taxon>Veillonellales</taxon>
        <taxon>Veillonellaceae</taxon>
        <taxon>Lucifera</taxon>
    </lineage>
</organism>
<keyword evidence="3" id="KW-1185">Reference proteome</keyword>
<evidence type="ECO:0000313" key="3">
    <source>
        <dbReference type="Proteomes" id="UP000277811"/>
    </source>
</evidence>
<dbReference type="OrthoDB" id="9814329at2"/>
<accession>A0A498R6W8</accession>
<gene>
    <name evidence="2" type="ORF">LUCI_3748</name>
</gene>
<feature type="transmembrane region" description="Helical" evidence="1">
    <location>
        <begin position="68"/>
        <end position="88"/>
    </location>
</feature>
<dbReference type="EMBL" id="UPPP01000091">
    <property type="protein sequence ID" value="VBB08476.1"/>
    <property type="molecule type" value="Genomic_DNA"/>
</dbReference>
<dbReference type="AlphaFoldDB" id="A0A498R6W8"/>
<reference evidence="2 3" key="1">
    <citation type="submission" date="2018-06" db="EMBL/GenBank/DDBJ databases">
        <authorList>
            <person name="Strepis N."/>
        </authorList>
    </citation>
    <scope>NUCLEOTIDE SEQUENCE [LARGE SCALE GENOMIC DNA]</scope>
    <source>
        <strain evidence="2">LUCI</strain>
    </source>
</reference>
<proteinExistence type="predicted"/>
<keyword evidence="1" id="KW-0472">Membrane</keyword>
<evidence type="ECO:0000256" key="1">
    <source>
        <dbReference type="SAM" id="Phobius"/>
    </source>
</evidence>
<protein>
    <submittedName>
        <fullName evidence="2">Conjugal transfer trbc/type iv secretion virb2</fullName>
    </submittedName>
</protein>
<dbReference type="InterPro" id="IPR007039">
    <property type="entry name" value="TrbC/VirB2"/>
</dbReference>
<evidence type="ECO:0000313" key="2">
    <source>
        <dbReference type="EMBL" id="VBB08476.1"/>
    </source>
</evidence>
<sequence length="124" mass="12996">MSCYFRWSIKKLREGRFFMKKNDGLKLILLAALVVLVIPSTAFASGTSGLPWETPMNTVMKSITGPVAGILSALCVCGGFLALSFGNLGAVSERMVKMAIGISGALTATTLISTLFGVSVGLGF</sequence>
<dbReference type="Pfam" id="PF04956">
    <property type="entry name" value="TrbC"/>
    <property type="match status" value="1"/>
</dbReference>